<dbReference type="AlphaFoldDB" id="A0A8D5UE69"/>
<dbReference type="Pfam" id="PF01944">
    <property type="entry name" value="SpoIIM"/>
    <property type="match status" value="1"/>
</dbReference>
<reference evidence="2" key="2">
    <citation type="journal article" date="2021" name="Microbiol. Resour. Announc.">
        <title>Complete Genome Sequence of Polycladomyces abyssicola JIR-001T, Isolated from Hemipelagic Sediment in Deep Seawater.</title>
        <authorList>
            <person name="Tsubouchi T."/>
            <person name="Kaneko Y."/>
        </authorList>
    </citation>
    <scope>NUCLEOTIDE SEQUENCE</scope>
    <source>
        <strain evidence="2">JIR-001</strain>
    </source>
</reference>
<dbReference type="KEGG" id="pabs:JIR001_02200"/>
<keyword evidence="1" id="KW-1133">Transmembrane helix</keyword>
<keyword evidence="1" id="KW-0472">Membrane</keyword>
<protein>
    <recommendedName>
        <fullName evidence="4">Stage II sporulation protein M</fullName>
    </recommendedName>
</protein>
<dbReference type="InterPro" id="IPR002798">
    <property type="entry name" value="SpoIIM-like"/>
</dbReference>
<sequence>MVRLMRALREERRWIAVAGLLFLFSAVLGYVNAQFLDETLRTAGVWDRLERTVSVIRADPTFLKAFMLIYWNNVKAVLTMMGLGIFLGVFPLMALLSNGAMLGVVLAKTAQKTGANPLWLLMTTILPHGILELPAAIIGAAYGMRLGMMTVWGVWGLVTGSQREVVQRWRQFLERIPIVVVGILLFLLAAAAVESALITIVAK</sequence>
<feature type="transmembrane region" description="Helical" evidence="1">
    <location>
        <begin position="118"/>
        <end position="142"/>
    </location>
</feature>
<keyword evidence="3" id="KW-1185">Reference proteome</keyword>
<proteinExistence type="predicted"/>
<keyword evidence="1" id="KW-0812">Transmembrane</keyword>
<dbReference type="Proteomes" id="UP000677436">
    <property type="component" value="Chromosome"/>
</dbReference>
<feature type="transmembrane region" description="Helical" evidence="1">
    <location>
        <begin position="176"/>
        <end position="202"/>
    </location>
</feature>
<gene>
    <name evidence="2" type="ORF">JIR001_02200</name>
</gene>
<accession>A0A8D5UE69</accession>
<dbReference type="PANTHER" id="PTHR35337">
    <property type="entry name" value="SLR1478 PROTEIN"/>
    <property type="match status" value="1"/>
</dbReference>
<organism evidence="2 3">
    <name type="scientific">Polycladomyces abyssicola</name>
    <dbReference type="NCBI Taxonomy" id="1125966"/>
    <lineage>
        <taxon>Bacteria</taxon>
        <taxon>Bacillati</taxon>
        <taxon>Bacillota</taxon>
        <taxon>Bacilli</taxon>
        <taxon>Bacillales</taxon>
        <taxon>Thermoactinomycetaceae</taxon>
        <taxon>Polycladomyces</taxon>
    </lineage>
</organism>
<dbReference type="PANTHER" id="PTHR35337:SF1">
    <property type="entry name" value="SLR1478 PROTEIN"/>
    <property type="match status" value="1"/>
</dbReference>
<dbReference type="RefSeq" id="WP_212773818.1">
    <property type="nucleotide sequence ID" value="NZ_AP024601.1"/>
</dbReference>
<evidence type="ECO:0000256" key="1">
    <source>
        <dbReference type="SAM" id="Phobius"/>
    </source>
</evidence>
<reference evidence="2" key="1">
    <citation type="journal article" date="2013" name="Int. J. Syst. Evol. Microbiol.">
        <title>Polycladomyces abyssicola gen. nov., sp. nov., a thermophilic filamentous bacterium isolated from hemipelagic sediment.</title>
        <authorList>
            <person name="Tsubouchi T."/>
            <person name="Shimane Y."/>
            <person name="Mori K."/>
            <person name="Usui K."/>
            <person name="Hiraki T."/>
            <person name="Tame A."/>
            <person name="Uematsu K."/>
            <person name="Maruyama T."/>
            <person name="Hatada Y."/>
        </authorList>
    </citation>
    <scope>NUCLEOTIDE SEQUENCE</scope>
    <source>
        <strain evidence="2">JIR-001</strain>
    </source>
</reference>
<dbReference type="EMBL" id="AP024601">
    <property type="protein sequence ID" value="BCU80437.1"/>
    <property type="molecule type" value="Genomic_DNA"/>
</dbReference>
<name>A0A8D5UE69_9BACL</name>
<evidence type="ECO:0000313" key="2">
    <source>
        <dbReference type="EMBL" id="BCU80437.1"/>
    </source>
</evidence>
<evidence type="ECO:0000313" key="3">
    <source>
        <dbReference type="Proteomes" id="UP000677436"/>
    </source>
</evidence>
<feature type="transmembrane region" description="Helical" evidence="1">
    <location>
        <begin position="76"/>
        <end position="106"/>
    </location>
</feature>
<evidence type="ECO:0008006" key="4">
    <source>
        <dbReference type="Google" id="ProtNLM"/>
    </source>
</evidence>